<dbReference type="Proteomes" id="UP000735302">
    <property type="component" value="Unassembled WGS sequence"/>
</dbReference>
<comment type="caution">
    <text evidence="1">The sequence shown here is derived from an EMBL/GenBank/DDBJ whole genome shotgun (WGS) entry which is preliminary data.</text>
</comment>
<protein>
    <submittedName>
        <fullName evidence="1">Uncharacterized protein</fullName>
    </submittedName>
</protein>
<gene>
    <name evidence="1" type="ORF">PoB_006945700</name>
</gene>
<name>A0AAV4DG10_9GAST</name>
<proteinExistence type="predicted"/>
<accession>A0AAV4DG10</accession>
<organism evidence="1 2">
    <name type="scientific">Plakobranchus ocellatus</name>
    <dbReference type="NCBI Taxonomy" id="259542"/>
    <lineage>
        <taxon>Eukaryota</taxon>
        <taxon>Metazoa</taxon>
        <taxon>Spiralia</taxon>
        <taxon>Lophotrochozoa</taxon>
        <taxon>Mollusca</taxon>
        <taxon>Gastropoda</taxon>
        <taxon>Heterobranchia</taxon>
        <taxon>Euthyneura</taxon>
        <taxon>Panpulmonata</taxon>
        <taxon>Sacoglossa</taxon>
        <taxon>Placobranchoidea</taxon>
        <taxon>Plakobranchidae</taxon>
        <taxon>Plakobranchus</taxon>
    </lineage>
</organism>
<keyword evidence="2" id="KW-1185">Reference proteome</keyword>
<dbReference type="AlphaFoldDB" id="A0AAV4DG10"/>
<sequence>MESKEDKIHFKNLCKDIDSLTDILTDANLSKKISALKSLLFKVRSRQDKAEEKTRGALAREIERKIKDCEVFNSQDSNTCMYLEKLKEEIFRDSQKAK</sequence>
<reference evidence="1 2" key="1">
    <citation type="journal article" date="2021" name="Elife">
        <title>Chloroplast acquisition without the gene transfer in kleptoplastic sea slugs, Plakobranchus ocellatus.</title>
        <authorList>
            <person name="Maeda T."/>
            <person name="Takahashi S."/>
            <person name="Yoshida T."/>
            <person name="Shimamura S."/>
            <person name="Takaki Y."/>
            <person name="Nagai Y."/>
            <person name="Toyoda A."/>
            <person name="Suzuki Y."/>
            <person name="Arimoto A."/>
            <person name="Ishii H."/>
            <person name="Satoh N."/>
            <person name="Nishiyama T."/>
            <person name="Hasebe M."/>
            <person name="Maruyama T."/>
            <person name="Minagawa J."/>
            <person name="Obokata J."/>
            <person name="Shigenobu S."/>
        </authorList>
    </citation>
    <scope>NUCLEOTIDE SEQUENCE [LARGE SCALE GENOMIC DNA]</scope>
</reference>
<dbReference type="EMBL" id="BLXT01007836">
    <property type="protein sequence ID" value="GFO42952.1"/>
    <property type="molecule type" value="Genomic_DNA"/>
</dbReference>
<evidence type="ECO:0000313" key="1">
    <source>
        <dbReference type="EMBL" id="GFO42952.1"/>
    </source>
</evidence>
<evidence type="ECO:0000313" key="2">
    <source>
        <dbReference type="Proteomes" id="UP000735302"/>
    </source>
</evidence>